<dbReference type="InterPro" id="IPR012495">
    <property type="entry name" value="TadE-like_dom"/>
</dbReference>
<dbReference type="EMBL" id="CP050253">
    <property type="protein sequence ID" value="QIQ21311.1"/>
    <property type="molecule type" value="Genomic_DNA"/>
</dbReference>
<name>A0A6G9IAQ9_9GAMM</name>
<sequence>MFKKLLKNQSGAVLSIEFAVILPLFLLLIFMFIEFCRLLFVSSVLDVITVEGGYFVAKTKEESNYSQLFYDKVSDDIPIWPLITSSSHLKVEIVYCSLVDDAINFTKNGGGNCYTSPINHSLAVFSVEYQYSPMFSNSLFSSFKSVLERKVVVFKEY</sequence>
<dbReference type="Proteomes" id="UP000501168">
    <property type="component" value="Chromosome"/>
</dbReference>
<evidence type="ECO:0000259" key="2">
    <source>
        <dbReference type="Pfam" id="PF07811"/>
    </source>
</evidence>
<keyword evidence="1" id="KW-0472">Membrane</keyword>
<dbReference type="RefSeq" id="WP_166915997.1">
    <property type="nucleotide sequence ID" value="NZ_CP050253.1"/>
</dbReference>
<evidence type="ECO:0000313" key="4">
    <source>
        <dbReference type="Proteomes" id="UP000501168"/>
    </source>
</evidence>
<keyword evidence="4" id="KW-1185">Reference proteome</keyword>
<dbReference type="Pfam" id="PF07811">
    <property type="entry name" value="TadE"/>
    <property type="match status" value="1"/>
</dbReference>
<proteinExistence type="predicted"/>
<dbReference type="AlphaFoldDB" id="A0A6G9IAQ9"/>
<dbReference type="KEGG" id="orb:IPMB12_06195"/>
<accession>A0A6G9IAQ9</accession>
<feature type="domain" description="TadE-like" evidence="2">
    <location>
        <begin position="15"/>
        <end position="46"/>
    </location>
</feature>
<keyword evidence="1" id="KW-0812">Transmembrane</keyword>
<protein>
    <recommendedName>
        <fullName evidence="2">TadE-like domain-containing protein</fullName>
    </recommendedName>
</protein>
<organism evidence="3 4">
    <name type="scientific">Zophobihabitans entericus</name>
    <dbReference type="NCBI Taxonomy" id="1635327"/>
    <lineage>
        <taxon>Bacteria</taxon>
        <taxon>Pseudomonadati</taxon>
        <taxon>Pseudomonadota</taxon>
        <taxon>Gammaproteobacteria</taxon>
        <taxon>Orbales</taxon>
        <taxon>Orbaceae</taxon>
        <taxon>Zophobihabitans</taxon>
    </lineage>
</organism>
<feature type="transmembrane region" description="Helical" evidence="1">
    <location>
        <begin position="12"/>
        <end position="33"/>
    </location>
</feature>
<keyword evidence="1" id="KW-1133">Transmembrane helix</keyword>
<evidence type="ECO:0000256" key="1">
    <source>
        <dbReference type="SAM" id="Phobius"/>
    </source>
</evidence>
<evidence type="ECO:0000313" key="3">
    <source>
        <dbReference type="EMBL" id="QIQ21311.1"/>
    </source>
</evidence>
<gene>
    <name evidence="3" type="ORF">IPMB12_06195</name>
</gene>
<reference evidence="3 4" key="1">
    <citation type="submission" date="2020-03" db="EMBL/GenBank/DDBJ databases">
        <title>Complete genome sequence of Orbus sp. IPMB12 (BCRC 80908).</title>
        <authorList>
            <person name="Lo W.-S."/>
            <person name="Chang T.-H."/>
            <person name="Kuo C.-H."/>
        </authorList>
    </citation>
    <scope>NUCLEOTIDE SEQUENCE [LARGE SCALE GENOMIC DNA]</scope>
    <source>
        <strain evidence="3 4">IPMB12</strain>
    </source>
</reference>
<dbReference type="InParanoid" id="A0A6G9IAQ9"/>